<dbReference type="SUPFAM" id="SSF160719">
    <property type="entry name" value="gpW/gp25-like"/>
    <property type="match status" value="1"/>
</dbReference>
<feature type="domain" description="IraD/Gp25-like" evidence="1">
    <location>
        <begin position="29"/>
        <end position="119"/>
    </location>
</feature>
<proteinExistence type="predicted"/>
<dbReference type="EMBL" id="VLLG01000004">
    <property type="protein sequence ID" value="TWI87022.1"/>
    <property type="molecule type" value="Genomic_DNA"/>
</dbReference>
<evidence type="ECO:0000259" key="1">
    <source>
        <dbReference type="Pfam" id="PF04965"/>
    </source>
</evidence>
<reference evidence="2 3" key="1">
    <citation type="journal article" date="2013" name="Stand. Genomic Sci.">
        <title>Genomic Encyclopedia of Type Strains, Phase I: The one thousand microbial genomes (KMG-I) project.</title>
        <authorList>
            <person name="Kyrpides N.C."/>
            <person name="Woyke T."/>
            <person name="Eisen J.A."/>
            <person name="Garrity G."/>
            <person name="Lilburn T.G."/>
            <person name="Beck B.J."/>
            <person name="Whitman W.B."/>
            <person name="Hugenholtz P."/>
            <person name="Klenk H.P."/>
        </authorList>
    </citation>
    <scope>NUCLEOTIDE SEQUENCE [LARGE SCALE GENOMIC DNA]</scope>
    <source>
        <strain evidence="2 3">DSM 13484</strain>
    </source>
</reference>
<evidence type="ECO:0000313" key="2">
    <source>
        <dbReference type="EMBL" id="TWI87022.1"/>
    </source>
</evidence>
<dbReference type="Gene3D" id="3.10.450.40">
    <property type="match status" value="1"/>
</dbReference>
<dbReference type="RefSeq" id="WP_145717282.1">
    <property type="nucleotide sequence ID" value="NZ_BAAAFY010000004.1"/>
</dbReference>
<accession>A0A562T0M8</accession>
<gene>
    <name evidence="2" type="ORF">LX66_4290</name>
</gene>
<keyword evidence="3" id="KW-1185">Reference proteome</keyword>
<sequence length="133" mass="15277">MATDNTFLGRGWSFPPVFDRQQKTVQMLDGEENIRSSIEVVLSTELGERVMLPGFGWRKEGWLFESMTTTAATAIEKEIETALLFFEPRIDLNEVRLLPAQGETGKVEIHIDYTVRSTNTRNNLVYPFYLTEK</sequence>
<dbReference type="Pfam" id="PF04965">
    <property type="entry name" value="GPW_gp25"/>
    <property type="match status" value="1"/>
</dbReference>
<comment type="caution">
    <text evidence="2">The sequence shown here is derived from an EMBL/GenBank/DDBJ whole genome shotgun (WGS) entry which is preliminary data.</text>
</comment>
<evidence type="ECO:0000313" key="3">
    <source>
        <dbReference type="Proteomes" id="UP000316778"/>
    </source>
</evidence>
<dbReference type="Proteomes" id="UP000316778">
    <property type="component" value="Unassembled WGS sequence"/>
</dbReference>
<dbReference type="AlphaFoldDB" id="A0A562T0M8"/>
<organism evidence="2 3">
    <name type="scientific">Chitinophaga japonensis</name>
    <name type="common">Flexibacter japonensis</name>
    <dbReference type="NCBI Taxonomy" id="104662"/>
    <lineage>
        <taxon>Bacteria</taxon>
        <taxon>Pseudomonadati</taxon>
        <taxon>Bacteroidota</taxon>
        <taxon>Chitinophagia</taxon>
        <taxon>Chitinophagales</taxon>
        <taxon>Chitinophagaceae</taxon>
        <taxon>Chitinophaga</taxon>
    </lineage>
</organism>
<protein>
    <recommendedName>
        <fullName evidence="1">IraD/Gp25-like domain-containing protein</fullName>
    </recommendedName>
</protein>
<dbReference type="OrthoDB" id="9802846at2"/>
<name>A0A562T0M8_CHIJA</name>
<dbReference type="InterPro" id="IPR007048">
    <property type="entry name" value="IraD/Gp25-like"/>
</dbReference>